<gene>
    <name evidence="4" type="ORF">OEZ85_013569</name>
</gene>
<dbReference type="Proteomes" id="UP001244341">
    <property type="component" value="Chromosome 17b"/>
</dbReference>
<keyword evidence="5" id="KW-1185">Reference proteome</keyword>
<evidence type="ECO:0000313" key="4">
    <source>
        <dbReference type="EMBL" id="WIA23928.1"/>
    </source>
</evidence>
<reference evidence="4 5" key="1">
    <citation type="submission" date="2023-05" db="EMBL/GenBank/DDBJ databases">
        <title>A 100% complete, gapless, phased diploid assembly of the Scenedesmus obliquus UTEX 3031 genome.</title>
        <authorList>
            <person name="Biondi T.C."/>
            <person name="Hanschen E.R."/>
            <person name="Kwon T."/>
            <person name="Eng W."/>
            <person name="Kruse C.P.S."/>
            <person name="Koehler S.I."/>
            <person name="Kunde Y."/>
            <person name="Gleasner C.D."/>
            <person name="You Mak K.T."/>
            <person name="Polle J."/>
            <person name="Hovde B.T."/>
            <person name="Starkenburg S.R."/>
        </authorList>
    </citation>
    <scope>NUCLEOTIDE SEQUENCE [LARGE SCALE GENOMIC DNA]</scope>
    <source>
        <strain evidence="4 5">DOE0152z</strain>
    </source>
</reference>
<dbReference type="Gene3D" id="3.30.200.20">
    <property type="entry name" value="Phosphorylase Kinase, domain 1"/>
    <property type="match status" value="1"/>
</dbReference>
<dbReference type="InterPro" id="IPR051681">
    <property type="entry name" value="Ser/Thr_Kinases-Pseudokinases"/>
</dbReference>
<proteinExistence type="predicted"/>
<dbReference type="SMART" id="SM00065">
    <property type="entry name" value="GAF"/>
    <property type="match status" value="1"/>
</dbReference>
<dbReference type="InterPro" id="IPR003018">
    <property type="entry name" value="GAF"/>
</dbReference>
<protein>
    <recommendedName>
        <fullName evidence="3">Protein kinase domain-containing protein</fullName>
    </recommendedName>
</protein>
<dbReference type="Gene3D" id="3.30.450.40">
    <property type="match status" value="1"/>
</dbReference>
<dbReference type="InterPro" id="IPR029016">
    <property type="entry name" value="GAF-like_dom_sf"/>
</dbReference>
<organism evidence="4 5">
    <name type="scientific">Tetradesmus obliquus</name>
    <name type="common">Green alga</name>
    <name type="synonym">Acutodesmus obliquus</name>
    <dbReference type="NCBI Taxonomy" id="3088"/>
    <lineage>
        <taxon>Eukaryota</taxon>
        <taxon>Viridiplantae</taxon>
        <taxon>Chlorophyta</taxon>
        <taxon>core chlorophytes</taxon>
        <taxon>Chlorophyceae</taxon>
        <taxon>CS clade</taxon>
        <taxon>Sphaeropleales</taxon>
        <taxon>Scenedesmaceae</taxon>
        <taxon>Tetradesmus</taxon>
    </lineage>
</organism>
<dbReference type="InterPro" id="IPR001245">
    <property type="entry name" value="Ser-Thr/Tyr_kinase_cat_dom"/>
</dbReference>
<dbReference type="EMBL" id="CP126224">
    <property type="protein sequence ID" value="WIA23928.1"/>
    <property type="molecule type" value="Genomic_DNA"/>
</dbReference>
<evidence type="ECO:0000256" key="1">
    <source>
        <dbReference type="ARBA" id="ARBA00023170"/>
    </source>
</evidence>
<name>A0ABY8UWL6_TETOB</name>
<feature type="region of interest" description="Disordered" evidence="2">
    <location>
        <begin position="295"/>
        <end position="327"/>
    </location>
</feature>
<evidence type="ECO:0000256" key="2">
    <source>
        <dbReference type="SAM" id="MobiDB-lite"/>
    </source>
</evidence>
<dbReference type="PANTHER" id="PTHR44329:SF214">
    <property type="entry name" value="PROTEIN KINASE DOMAIN-CONTAINING PROTEIN"/>
    <property type="match status" value="1"/>
</dbReference>
<accession>A0ABY8UWL6</accession>
<dbReference type="Gene3D" id="1.10.510.10">
    <property type="entry name" value="Transferase(Phosphotransferase) domain 1"/>
    <property type="match status" value="1"/>
</dbReference>
<feature type="region of interest" description="Disordered" evidence="2">
    <location>
        <begin position="20"/>
        <end position="54"/>
    </location>
</feature>
<keyword evidence="1" id="KW-0675">Receptor</keyword>
<dbReference type="InterPro" id="IPR000719">
    <property type="entry name" value="Prot_kinase_dom"/>
</dbReference>
<dbReference type="SUPFAM" id="SSF55781">
    <property type="entry name" value="GAF domain-like"/>
    <property type="match status" value="1"/>
</dbReference>
<sequence length="829" mass="86567">MGQLQSCLSGQQAVDADKLDFDPHQTQPGQLGAPVLPGAPHNPHLNGPPRPPCEDERLEVAEQISELLDAAPKKELENILSLVCSIFGVGNALIALFGDRRIYILNTIGGFKAGDFPWRWSFCGWTMASEQHSVMVINDALEDARFHDNKYVQELGVRFYCGAPLVSSSGHRLGTLCFADSQPRVFDTSSLQILVNFAELVTRELEKDISLAKQQLAQASSSKAERAAQYKLMLRTLDCVTSAVLLVDTSKPDWTIPIGEEKSNHAAGNSSSSSELLGRSLWSLVDGQVLAQLGSHKSIPNSPSSSSSSSSSGSSNTAGSSSGSSGSSLIGVGSSSCWCPGDQIVEQVRGRQSFTLRGVKLSAGFGGASAQLSFRCAGFSTLEGAVSVCLPAFAPDASDLAAAGAEVVTKEKKGPAPIAIAAGSYGRVYRGDYFGSKVAVKVLDGHAVLRRDETTGFCLEALLSEQLKHPNIVRTLAWAVVTGEGKLPARQQVWGETLDPDKPSVDTIAAAVAGANRRGSNGAAAAGANGAAKPRGNNPYDNLMQLGTPGTPAATAAPGVTNGVSNGVAAGGYADGMDDDEGPRDEDVTAGQTWMVLEYCDKGCLQDAVERGWLRQSRSCVSGPVNLLAVLATAAEVAGGMALLHSNGIIHGDLSAFNVMLSSADPAAAIGQRGFVAKVADFGLSRMLTHGSKVVTKTYGTITHMPPETLERGVAGKGADVYSFGVLLWQMVTGSRAWAGMSHMAVVNAVCCDKKTLQFPDDAPDALMMLGKACMAYNPAERPTFQDILDILEPLNEVITGRSSSCSVSGDGVAAAAEAAAAAPAVESF</sequence>
<evidence type="ECO:0000313" key="5">
    <source>
        <dbReference type="Proteomes" id="UP001244341"/>
    </source>
</evidence>
<dbReference type="SUPFAM" id="SSF56112">
    <property type="entry name" value="Protein kinase-like (PK-like)"/>
    <property type="match status" value="1"/>
</dbReference>
<dbReference type="Pfam" id="PF07714">
    <property type="entry name" value="PK_Tyr_Ser-Thr"/>
    <property type="match status" value="1"/>
</dbReference>
<evidence type="ECO:0000259" key="3">
    <source>
        <dbReference type="PROSITE" id="PS50011"/>
    </source>
</evidence>
<dbReference type="Pfam" id="PF01590">
    <property type="entry name" value="GAF"/>
    <property type="match status" value="1"/>
</dbReference>
<dbReference type="InterPro" id="IPR011009">
    <property type="entry name" value="Kinase-like_dom_sf"/>
</dbReference>
<dbReference type="PROSITE" id="PS50011">
    <property type="entry name" value="PROTEIN_KINASE_DOM"/>
    <property type="match status" value="1"/>
</dbReference>
<dbReference type="PANTHER" id="PTHR44329">
    <property type="entry name" value="SERINE/THREONINE-PROTEIN KINASE TNNI3K-RELATED"/>
    <property type="match status" value="1"/>
</dbReference>
<feature type="domain" description="Protein kinase" evidence="3">
    <location>
        <begin position="414"/>
        <end position="796"/>
    </location>
</feature>